<organism evidence="1 2">
    <name type="scientific">Aeromonas veronii</name>
    <dbReference type="NCBI Taxonomy" id="654"/>
    <lineage>
        <taxon>Bacteria</taxon>
        <taxon>Pseudomonadati</taxon>
        <taxon>Pseudomonadota</taxon>
        <taxon>Gammaproteobacteria</taxon>
        <taxon>Aeromonadales</taxon>
        <taxon>Aeromonadaceae</taxon>
        <taxon>Aeromonas</taxon>
    </lineage>
</organism>
<accession>A0A653L162</accession>
<dbReference type="EMBL" id="CABWLC010000012">
    <property type="protein sequence ID" value="VXA85001.1"/>
    <property type="molecule type" value="Genomic_DNA"/>
</dbReference>
<protein>
    <submittedName>
        <fullName evidence="1">Uncharacterized protein</fullName>
    </submittedName>
</protein>
<name>A0A653L162_AERVE</name>
<gene>
    <name evidence="1" type="ORF">AERO8C_20151</name>
</gene>
<evidence type="ECO:0000313" key="1">
    <source>
        <dbReference type="EMBL" id="VXA85001.1"/>
    </source>
</evidence>
<proteinExistence type="predicted"/>
<dbReference type="Proteomes" id="UP000439123">
    <property type="component" value="Unassembled WGS sequence"/>
</dbReference>
<reference evidence="1 2" key="1">
    <citation type="submission" date="2019-10" db="EMBL/GenBank/DDBJ databases">
        <authorList>
            <person name="Karimi E."/>
        </authorList>
    </citation>
    <scope>NUCLEOTIDE SEQUENCE [LARGE SCALE GENOMIC DNA]</scope>
    <source>
        <strain evidence="1">Aeromonas sp. 8C</strain>
    </source>
</reference>
<evidence type="ECO:0000313" key="2">
    <source>
        <dbReference type="Proteomes" id="UP000439123"/>
    </source>
</evidence>
<dbReference type="AlphaFoldDB" id="A0A653L162"/>
<sequence length="74" mass="8719">MATFSASFSAPERGIMTNHFTHRQWLEDAEDIQHTHSSKRRIQTYPPGQGGHVCVWCHHLRSLSYRPRPHLRRL</sequence>